<organism evidence="3 4">
    <name type="scientific">Metabacillus arenae</name>
    <dbReference type="NCBI Taxonomy" id="2771434"/>
    <lineage>
        <taxon>Bacteria</taxon>
        <taxon>Bacillati</taxon>
        <taxon>Bacillota</taxon>
        <taxon>Bacilli</taxon>
        <taxon>Bacillales</taxon>
        <taxon>Bacillaceae</taxon>
        <taxon>Metabacillus</taxon>
    </lineage>
</organism>
<feature type="transmembrane region" description="Helical" evidence="1">
    <location>
        <begin position="58"/>
        <end position="78"/>
    </location>
</feature>
<accession>A0A926N9R2</accession>
<gene>
    <name evidence="3" type="ORF">IC621_03880</name>
</gene>
<dbReference type="AlphaFoldDB" id="A0A926N9R2"/>
<keyword evidence="1" id="KW-0812">Transmembrane</keyword>
<evidence type="ECO:0000313" key="4">
    <source>
        <dbReference type="Proteomes" id="UP000626844"/>
    </source>
</evidence>
<comment type="caution">
    <text evidence="3">The sequence shown here is derived from an EMBL/GenBank/DDBJ whole genome shotgun (WGS) entry which is preliminary data.</text>
</comment>
<keyword evidence="4" id="KW-1185">Reference proteome</keyword>
<feature type="chain" id="PRO_5039497709" evidence="2">
    <location>
        <begin position="27"/>
        <end position="101"/>
    </location>
</feature>
<dbReference type="EMBL" id="JACXAI010000003">
    <property type="protein sequence ID" value="MBD1379364.1"/>
    <property type="molecule type" value="Genomic_DNA"/>
</dbReference>
<keyword evidence="1" id="KW-1133">Transmembrane helix</keyword>
<dbReference type="RefSeq" id="WP_191155934.1">
    <property type="nucleotide sequence ID" value="NZ_JACXAI010000003.1"/>
</dbReference>
<evidence type="ECO:0000256" key="2">
    <source>
        <dbReference type="SAM" id="SignalP"/>
    </source>
</evidence>
<feature type="signal peptide" evidence="2">
    <location>
        <begin position="1"/>
        <end position="26"/>
    </location>
</feature>
<name>A0A926N9R2_9BACI</name>
<dbReference type="Proteomes" id="UP000626844">
    <property type="component" value="Unassembled WGS sequence"/>
</dbReference>
<proteinExistence type="predicted"/>
<keyword evidence="2" id="KW-0732">Signal</keyword>
<reference evidence="3" key="1">
    <citation type="submission" date="2020-09" db="EMBL/GenBank/DDBJ databases">
        <title>A novel bacterium of genus Bacillus, isolated from South China Sea.</title>
        <authorList>
            <person name="Huang H."/>
            <person name="Mo K."/>
            <person name="Hu Y."/>
        </authorList>
    </citation>
    <scope>NUCLEOTIDE SEQUENCE</scope>
    <source>
        <strain evidence="3">IB182487</strain>
    </source>
</reference>
<keyword evidence="1" id="KW-0472">Membrane</keyword>
<evidence type="ECO:0000256" key="1">
    <source>
        <dbReference type="SAM" id="Phobius"/>
    </source>
</evidence>
<protein>
    <submittedName>
        <fullName evidence="3">Uncharacterized protein</fullName>
    </submittedName>
</protein>
<evidence type="ECO:0000313" key="3">
    <source>
        <dbReference type="EMBL" id="MBD1379364.1"/>
    </source>
</evidence>
<sequence length="101" mass="11375">MKQNLFFLMCCSMLLFVIGFNTLPHSQMKQPTKAFIGAESLEGTHAFIKNGEEEKKDLNFAITIATFVAALILSLSNWQKNAKQKGSISFLKSVFYQSSYI</sequence>